<dbReference type="EC" id="6.1.1.9" evidence="4"/>
<feature type="domain" description="Valyl-tRNA synthetase tRNA-binding arm" evidence="3">
    <location>
        <begin position="2"/>
        <end position="35"/>
    </location>
</feature>
<dbReference type="EMBL" id="UOES01000037">
    <property type="protein sequence ID" value="VAW25912.1"/>
    <property type="molecule type" value="Genomic_DNA"/>
</dbReference>
<dbReference type="InterPro" id="IPR037118">
    <property type="entry name" value="Val-tRNA_synth_C_sf"/>
</dbReference>
<proteinExistence type="predicted"/>
<dbReference type="GO" id="GO:0006438">
    <property type="term" value="P:valyl-tRNA aminoacylation"/>
    <property type="evidence" value="ECO:0007669"/>
    <property type="project" value="InterPro"/>
</dbReference>
<keyword evidence="4" id="KW-0436">Ligase</keyword>
<dbReference type="InterPro" id="IPR019499">
    <property type="entry name" value="Val-tRNA_synth_tRNA-bd"/>
</dbReference>
<name>A0A3B0UH88_9ZZZZ</name>
<dbReference type="AlphaFoldDB" id="A0A3B0UH88"/>
<keyword evidence="1" id="KW-0547">Nucleotide-binding</keyword>
<dbReference type="Pfam" id="PF10458">
    <property type="entry name" value="Val_tRNA-synt_C"/>
    <property type="match status" value="1"/>
</dbReference>
<reference evidence="4" key="1">
    <citation type="submission" date="2018-06" db="EMBL/GenBank/DDBJ databases">
        <authorList>
            <person name="Zhirakovskaya E."/>
        </authorList>
    </citation>
    <scope>NUCLEOTIDE SEQUENCE</scope>
</reference>
<dbReference type="InterPro" id="IPR010978">
    <property type="entry name" value="tRNA-bd_arm"/>
</dbReference>
<organism evidence="4">
    <name type="scientific">hydrothermal vent metagenome</name>
    <dbReference type="NCBI Taxonomy" id="652676"/>
    <lineage>
        <taxon>unclassified sequences</taxon>
        <taxon>metagenomes</taxon>
        <taxon>ecological metagenomes</taxon>
    </lineage>
</organism>
<sequence length="36" mass="3940">RFVNNAPEQVIANERKKLADAEAKVKALEEQLGAMG</sequence>
<dbReference type="Gene3D" id="1.10.287.380">
    <property type="entry name" value="Valyl-tRNA synthetase, C-terminal domain"/>
    <property type="match status" value="1"/>
</dbReference>
<gene>
    <name evidence="4" type="ORF">MNBD_BACTEROID06-73</name>
</gene>
<feature type="non-terminal residue" evidence="4">
    <location>
        <position position="1"/>
    </location>
</feature>
<dbReference type="SUPFAM" id="SSF46589">
    <property type="entry name" value="tRNA-binding arm"/>
    <property type="match status" value="1"/>
</dbReference>
<keyword evidence="2" id="KW-0067">ATP-binding</keyword>
<evidence type="ECO:0000256" key="2">
    <source>
        <dbReference type="ARBA" id="ARBA00022840"/>
    </source>
</evidence>
<accession>A0A3B0UH88</accession>
<evidence type="ECO:0000256" key="1">
    <source>
        <dbReference type="ARBA" id="ARBA00022741"/>
    </source>
</evidence>
<dbReference type="GO" id="GO:0004832">
    <property type="term" value="F:valine-tRNA ligase activity"/>
    <property type="evidence" value="ECO:0007669"/>
    <property type="project" value="UniProtKB-EC"/>
</dbReference>
<evidence type="ECO:0000259" key="3">
    <source>
        <dbReference type="Pfam" id="PF10458"/>
    </source>
</evidence>
<dbReference type="GO" id="GO:0005524">
    <property type="term" value="F:ATP binding"/>
    <property type="evidence" value="ECO:0007669"/>
    <property type="project" value="UniProtKB-KW"/>
</dbReference>
<dbReference type="GO" id="GO:0005737">
    <property type="term" value="C:cytoplasm"/>
    <property type="evidence" value="ECO:0007669"/>
    <property type="project" value="InterPro"/>
</dbReference>
<keyword evidence="4" id="KW-0030">Aminoacyl-tRNA synthetase</keyword>
<protein>
    <submittedName>
        <fullName evidence="4">Valyl-tRNA synthetase</fullName>
        <ecNumber evidence="4">6.1.1.9</ecNumber>
    </submittedName>
</protein>
<evidence type="ECO:0000313" key="4">
    <source>
        <dbReference type="EMBL" id="VAW25912.1"/>
    </source>
</evidence>